<dbReference type="GO" id="GO:0019509">
    <property type="term" value="P:L-methionine salvage from methylthioadenosine"/>
    <property type="evidence" value="ECO:0007669"/>
    <property type="project" value="TreeGrafter"/>
</dbReference>
<dbReference type="AlphaFoldDB" id="A0A0F9H9W9"/>
<dbReference type="InterPro" id="IPR000845">
    <property type="entry name" value="Nucleoside_phosphorylase_d"/>
</dbReference>
<dbReference type="GO" id="GO:0017061">
    <property type="term" value="F:S-methyl-5-thioadenosine phosphorylase activity"/>
    <property type="evidence" value="ECO:0007669"/>
    <property type="project" value="InterPro"/>
</dbReference>
<dbReference type="InterPro" id="IPR035994">
    <property type="entry name" value="Nucleoside_phosphorylase_sf"/>
</dbReference>
<keyword evidence="1" id="KW-0328">Glycosyltransferase</keyword>
<dbReference type="NCBIfam" id="TIGR01694">
    <property type="entry name" value="MTAP"/>
    <property type="match status" value="1"/>
</dbReference>
<evidence type="ECO:0000259" key="3">
    <source>
        <dbReference type="Pfam" id="PF01048"/>
    </source>
</evidence>
<dbReference type="InterPro" id="IPR010044">
    <property type="entry name" value="MTAP"/>
</dbReference>
<dbReference type="GO" id="GO:0005829">
    <property type="term" value="C:cytosol"/>
    <property type="evidence" value="ECO:0007669"/>
    <property type="project" value="TreeGrafter"/>
</dbReference>
<dbReference type="Gene3D" id="3.40.50.1580">
    <property type="entry name" value="Nucleoside phosphorylase domain"/>
    <property type="match status" value="1"/>
</dbReference>
<protein>
    <recommendedName>
        <fullName evidence="3">Nucleoside phosphorylase domain-containing protein</fullName>
    </recommendedName>
</protein>
<reference evidence="4" key="1">
    <citation type="journal article" date="2015" name="Nature">
        <title>Complex archaea that bridge the gap between prokaryotes and eukaryotes.</title>
        <authorList>
            <person name="Spang A."/>
            <person name="Saw J.H."/>
            <person name="Jorgensen S.L."/>
            <person name="Zaremba-Niedzwiedzka K."/>
            <person name="Martijn J."/>
            <person name="Lind A.E."/>
            <person name="van Eijk R."/>
            <person name="Schleper C."/>
            <person name="Guy L."/>
            <person name="Ettema T.J."/>
        </authorList>
    </citation>
    <scope>NUCLEOTIDE SEQUENCE</scope>
</reference>
<dbReference type="GO" id="GO:0009116">
    <property type="term" value="P:nucleoside metabolic process"/>
    <property type="evidence" value="ECO:0007669"/>
    <property type="project" value="InterPro"/>
</dbReference>
<gene>
    <name evidence="4" type="ORF">LCGC14_2089570</name>
</gene>
<name>A0A0F9H9W9_9ZZZZ</name>
<keyword evidence="2" id="KW-0808">Transferase</keyword>
<dbReference type="HAMAP" id="MF_01963">
    <property type="entry name" value="MTAP"/>
    <property type="match status" value="1"/>
</dbReference>
<evidence type="ECO:0000256" key="2">
    <source>
        <dbReference type="ARBA" id="ARBA00022679"/>
    </source>
</evidence>
<organism evidence="4">
    <name type="scientific">marine sediment metagenome</name>
    <dbReference type="NCBI Taxonomy" id="412755"/>
    <lineage>
        <taxon>unclassified sequences</taxon>
        <taxon>metagenomes</taxon>
        <taxon>ecological metagenomes</taxon>
    </lineage>
</organism>
<feature type="domain" description="Nucleoside phosphorylase" evidence="3">
    <location>
        <begin position="5"/>
        <end position="249"/>
    </location>
</feature>
<dbReference type="SUPFAM" id="SSF53167">
    <property type="entry name" value="Purine and uridine phosphorylases"/>
    <property type="match status" value="1"/>
</dbReference>
<accession>A0A0F9H9W9</accession>
<evidence type="ECO:0000256" key="1">
    <source>
        <dbReference type="ARBA" id="ARBA00022676"/>
    </source>
</evidence>
<dbReference type="PANTHER" id="PTHR42679:SF2">
    <property type="entry name" value="S-METHYL-5'-THIOADENOSINE PHOSPHORYLASE"/>
    <property type="match status" value="1"/>
</dbReference>
<dbReference type="EMBL" id="LAZR01025420">
    <property type="protein sequence ID" value="KKL71972.1"/>
    <property type="molecule type" value="Genomic_DNA"/>
</dbReference>
<sequence length="293" mass="31417">MAGVKVGIIGGSGLGDALCARVKGQSAEVSTPFGSTSGPIIEAEWSGTPVAVLNRHGTGHLINPSMVNYRANIYALKALGCTHVIASGAVGSLREAIKPKDLVIPDQVIDKTHRRAGTFFDEFFAAHIEFASPFCPVLREHLLHCADAVGTTVHDGGTYVCMEGPAFSTRAESEMHRAWGGDLIGMTVMPEAKLAREAEMAYVLVALPSDYDCWRPVPTDLDRHELLKEIIGNLTEATANAVTLIKAAVRRFGEIADLPCPAHSALELAIWSDREMISPATSEKLGVLVEKYL</sequence>
<comment type="caution">
    <text evidence="4">The sequence shown here is derived from an EMBL/GenBank/DDBJ whole genome shotgun (WGS) entry which is preliminary data.</text>
</comment>
<dbReference type="PANTHER" id="PTHR42679">
    <property type="entry name" value="S-METHYL-5'-THIOADENOSINE PHOSPHORYLASE"/>
    <property type="match status" value="1"/>
</dbReference>
<dbReference type="CDD" id="cd09010">
    <property type="entry name" value="MTAP_SsMTAPII_like_MTIP"/>
    <property type="match status" value="1"/>
</dbReference>
<proteinExistence type="inferred from homology"/>
<dbReference type="Pfam" id="PF01048">
    <property type="entry name" value="PNP_UDP_1"/>
    <property type="match status" value="1"/>
</dbReference>
<evidence type="ECO:0000313" key="4">
    <source>
        <dbReference type="EMBL" id="KKL71972.1"/>
    </source>
</evidence>